<keyword evidence="3" id="KW-1185">Reference proteome</keyword>
<feature type="compositionally biased region" description="Basic and acidic residues" evidence="1">
    <location>
        <begin position="246"/>
        <end position="257"/>
    </location>
</feature>
<dbReference type="GO" id="GO:0004402">
    <property type="term" value="F:histone acetyltransferase activity"/>
    <property type="evidence" value="ECO:0007669"/>
    <property type="project" value="InterPro"/>
</dbReference>
<dbReference type="EMBL" id="KQ241794">
    <property type="protein sequence ID" value="KNC84020.1"/>
    <property type="molecule type" value="Genomic_DNA"/>
</dbReference>
<proteinExistence type="predicted"/>
<dbReference type="Proteomes" id="UP000054560">
    <property type="component" value="Unassembled WGS sequence"/>
</dbReference>
<feature type="compositionally biased region" description="Low complexity" evidence="1">
    <location>
        <begin position="410"/>
        <end position="465"/>
    </location>
</feature>
<dbReference type="PANTHER" id="PTHR13900:SF0">
    <property type="entry name" value="TRANSCRIPTION INITIATION FACTOR TFIID SUBUNIT 1"/>
    <property type="match status" value="1"/>
</dbReference>
<gene>
    <name evidence="2" type="ORF">SARC_03754</name>
</gene>
<feature type="region of interest" description="Disordered" evidence="1">
    <location>
        <begin position="19"/>
        <end position="71"/>
    </location>
</feature>
<feature type="compositionally biased region" description="Low complexity" evidence="1">
    <location>
        <begin position="383"/>
        <end position="397"/>
    </location>
</feature>
<dbReference type="GO" id="GO:0017025">
    <property type="term" value="F:TBP-class protein binding"/>
    <property type="evidence" value="ECO:0007669"/>
    <property type="project" value="InterPro"/>
</dbReference>
<sequence>MNSQEERLALGRVTAVKELTRSIDDKKAREASKNDEVPEKEGNDADDADAVDYEEEAEEADDETVEVDDKKYANKALSKYKGKQNTDPDEDDERHIRGVIQRFVDAGWDRNDPRVKAKVEAEYKVLRARKAAKFGYKFNPIVTPARSFKYSKKDLPNLFEGYKDNIVLKFSDMFAPRRELVPIGRGTKTDKNAERAFVPKPDERAIFSDFVAPKAVPKHRKAVTVEKEPTAAVDGKDGTAAGVVDVSKDAETSDAKKKKEAKPKTLKAADSVVDPSVAEFVHEAYTAQWPLLPVAQKLWEESLDWGEEDEETDKVMILDDDLNDQWKVSPPSDSETEIEEATEDGLEAVQPAIRGSSNNSSQANRISLAVPTPRPATPGPGTPGQVVPESPAGSMNGDLGGGSGPDRDNNASSNDASNSANGNNTSAGAGANNNNNNNNNNSSSFSNYNSNSISNSGGSSLSASNQLRGKSHEALEYSRVTPVNTELLYGNWDKEVVWDDSIIPAVPMATNVLLDLNDTKILFDQGVGAPLPPKIHVLEDPAPGVDGMGACGKPTKTYVYGLVWLV</sequence>
<evidence type="ECO:0000313" key="2">
    <source>
        <dbReference type="EMBL" id="KNC84020.1"/>
    </source>
</evidence>
<dbReference type="AlphaFoldDB" id="A0A0L0G4Q3"/>
<evidence type="ECO:0000313" key="3">
    <source>
        <dbReference type="Proteomes" id="UP000054560"/>
    </source>
</evidence>
<dbReference type="GO" id="GO:0005669">
    <property type="term" value="C:transcription factor TFIID complex"/>
    <property type="evidence" value="ECO:0007669"/>
    <property type="project" value="InterPro"/>
</dbReference>
<feature type="compositionally biased region" description="Pro residues" evidence="1">
    <location>
        <begin position="372"/>
        <end position="381"/>
    </location>
</feature>
<dbReference type="PANTHER" id="PTHR13900">
    <property type="entry name" value="TRANSCRIPTION INITIATION FACTOR TFIID"/>
    <property type="match status" value="1"/>
</dbReference>
<feature type="region of interest" description="Disordered" evidence="1">
    <location>
        <begin position="244"/>
        <end position="267"/>
    </location>
</feature>
<accession>A0A0L0G4Q3</accession>
<feature type="region of interest" description="Disordered" evidence="1">
    <location>
        <begin position="369"/>
        <end position="467"/>
    </location>
</feature>
<dbReference type="GeneID" id="25904258"/>
<feature type="compositionally biased region" description="Basic and acidic residues" evidence="1">
    <location>
        <begin position="19"/>
        <end position="43"/>
    </location>
</feature>
<dbReference type="InterPro" id="IPR040240">
    <property type="entry name" value="TAF1"/>
</dbReference>
<feature type="compositionally biased region" description="Acidic residues" evidence="1">
    <location>
        <begin position="44"/>
        <end position="66"/>
    </location>
</feature>
<name>A0A0L0G4Q3_9EUKA</name>
<organism evidence="2 3">
    <name type="scientific">Sphaeroforma arctica JP610</name>
    <dbReference type="NCBI Taxonomy" id="667725"/>
    <lineage>
        <taxon>Eukaryota</taxon>
        <taxon>Ichthyosporea</taxon>
        <taxon>Ichthyophonida</taxon>
        <taxon>Sphaeroforma</taxon>
    </lineage>
</organism>
<reference evidence="2 3" key="1">
    <citation type="submission" date="2011-02" db="EMBL/GenBank/DDBJ databases">
        <title>The Genome Sequence of Sphaeroforma arctica JP610.</title>
        <authorList>
            <consortium name="The Broad Institute Genome Sequencing Platform"/>
            <person name="Russ C."/>
            <person name="Cuomo C."/>
            <person name="Young S.K."/>
            <person name="Zeng Q."/>
            <person name="Gargeya S."/>
            <person name="Alvarado L."/>
            <person name="Berlin A."/>
            <person name="Chapman S.B."/>
            <person name="Chen Z."/>
            <person name="Freedman E."/>
            <person name="Gellesch M."/>
            <person name="Goldberg J."/>
            <person name="Griggs A."/>
            <person name="Gujja S."/>
            <person name="Heilman E."/>
            <person name="Heiman D."/>
            <person name="Howarth C."/>
            <person name="Mehta T."/>
            <person name="Neiman D."/>
            <person name="Pearson M."/>
            <person name="Roberts A."/>
            <person name="Saif S."/>
            <person name="Shea T."/>
            <person name="Shenoy N."/>
            <person name="Sisk P."/>
            <person name="Stolte C."/>
            <person name="Sykes S."/>
            <person name="White J."/>
            <person name="Yandava C."/>
            <person name="Burger G."/>
            <person name="Gray M.W."/>
            <person name="Holland P.W.H."/>
            <person name="King N."/>
            <person name="Lang F.B.F."/>
            <person name="Roger A.J."/>
            <person name="Ruiz-Trillo I."/>
            <person name="Haas B."/>
            <person name="Nusbaum C."/>
            <person name="Birren B."/>
        </authorList>
    </citation>
    <scope>NUCLEOTIDE SEQUENCE [LARGE SCALE GENOMIC DNA]</scope>
    <source>
        <strain evidence="2 3">JP610</strain>
    </source>
</reference>
<protein>
    <submittedName>
        <fullName evidence="2">Uncharacterized protein</fullName>
    </submittedName>
</protein>
<dbReference type="RefSeq" id="XP_014157922.1">
    <property type="nucleotide sequence ID" value="XM_014302447.1"/>
</dbReference>
<feature type="region of interest" description="Disordered" evidence="1">
    <location>
        <begin position="318"/>
        <end position="342"/>
    </location>
</feature>
<evidence type="ECO:0000256" key="1">
    <source>
        <dbReference type="SAM" id="MobiDB-lite"/>
    </source>
</evidence>
<dbReference type="GO" id="GO:0051123">
    <property type="term" value="P:RNA polymerase II preinitiation complex assembly"/>
    <property type="evidence" value="ECO:0007669"/>
    <property type="project" value="TreeGrafter"/>
</dbReference>
<dbReference type="GO" id="GO:0016251">
    <property type="term" value="F:RNA polymerase II general transcription initiation factor activity"/>
    <property type="evidence" value="ECO:0007669"/>
    <property type="project" value="InterPro"/>
</dbReference>